<evidence type="ECO:0000256" key="1">
    <source>
        <dbReference type="ARBA" id="ARBA00004613"/>
    </source>
</evidence>
<keyword evidence="5" id="KW-0325">Glycoprotein</keyword>
<feature type="domain" description="EGF-like" evidence="7">
    <location>
        <begin position="121"/>
        <end position="168"/>
    </location>
</feature>
<evidence type="ECO:0000313" key="10">
    <source>
        <dbReference type="WBParaSite" id="GPUH_0000206901-mRNA-1"/>
    </source>
</evidence>
<evidence type="ECO:0000256" key="6">
    <source>
        <dbReference type="PROSITE-ProRule" id="PRU00076"/>
    </source>
</evidence>
<dbReference type="PANTHER" id="PTHR24040">
    <property type="entry name" value="LAMININ G-LIKE DOMAIN-CONTAINING PROTEIN"/>
    <property type="match status" value="1"/>
</dbReference>
<protein>
    <submittedName>
        <fullName evidence="10">EGF-like domain-containing protein</fullName>
    </submittedName>
</protein>
<dbReference type="Proteomes" id="UP000271098">
    <property type="component" value="Unassembled WGS sequence"/>
</dbReference>
<evidence type="ECO:0000256" key="5">
    <source>
        <dbReference type="ARBA" id="ARBA00023180"/>
    </source>
</evidence>
<keyword evidence="9" id="KW-1185">Reference proteome</keyword>
<dbReference type="PANTHER" id="PTHR24040:SF13">
    <property type="entry name" value="FIBROPELLIN-1"/>
    <property type="match status" value="1"/>
</dbReference>
<evidence type="ECO:0000256" key="4">
    <source>
        <dbReference type="ARBA" id="ARBA00023157"/>
    </source>
</evidence>
<dbReference type="InterPro" id="IPR049883">
    <property type="entry name" value="NOTCH1_EGF-like"/>
</dbReference>
<evidence type="ECO:0000313" key="8">
    <source>
        <dbReference type="EMBL" id="VDK31848.1"/>
    </source>
</evidence>
<proteinExistence type="predicted"/>
<comment type="subcellular location">
    <subcellularLocation>
        <location evidence="1">Secreted</location>
    </subcellularLocation>
</comment>
<gene>
    <name evidence="8" type="ORF">GPUH_LOCUS2064</name>
</gene>
<dbReference type="PROSITE" id="PS50026">
    <property type="entry name" value="EGF_3"/>
    <property type="match status" value="2"/>
</dbReference>
<dbReference type="AlphaFoldDB" id="A0A183D023"/>
<evidence type="ECO:0000313" key="9">
    <source>
        <dbReference type="Proteomes" id="UP000271098"/>
    </source>
</evidence>
<dbReference type="GO" id="GO:0005576">
    <property type="term" value="C:extracellular region"/>
    <property type="evidence" value="ECO:0007669"/>
    <property type="project" value="UniProtKB-SubCell"/>
</dbReference>
<dbReference type="WBParaSite" id="GPUH_0000206901-mRNA-1">
    <property type="protein sequence ID" value="GPUH_0000206901-mRNA-1"/>
    <property type="gene ID" value="GPUH_0000206901"/>
</dbReference>
<evidence type="ECO:0000256" key="2">
    <source>
        <dbReference type="ARBA" id="ARBA00022525"/>
    </source>
</evidence>
<dbReference type="InterPro" id="IPR000742">
    <property type="entry name" value="EGF"/>
</dbReference>
<dbReference type="SMART" id="SM00179">
    <property type="entry name" value="EGF_CA"/>
    <property type="match status" value="3"/>
</dbReference>
<name>A0A183D023_9BILA</name>
<dbReference type="GO" id="GO:0005509">
    <property type="term" value="F:calcium ion binding"/>
    <property type="evidence" value="ECO:0007669"/>
    <property type="project" value="InterPro"/>
</dbReference>
<sequence>MPNACDQRKHEECLPDGSYGQFTCQCAANHRRHPVTQICLIDECAAGTHDCDKNAKCVDTDDGYICTCREVTDECAQGTHNCSVNAYCIDLSKGFMCRCKENFIDFSPNPQHFGGTTCKPLVDECADKSLNTCSENAICIDTRESYKCQCKEGFIDHDELRNPGRICEKGLPKTNILIVCQTPVHLGSNLDWFWSNIEKRKLCWSNFLKQIRKHFASKILKRTS</sequence>
<dbReference type="Gene3D" id="2.10.25.10">
    <property type="entry name" value="Laminin"/>
    <property type="match status" value="3"/>
</dbReference>
<keyword evidence="4" id="KW-1015">Disulfide bond</keyword>
<dbReference type="OrthoDB" id="4405280at2759"/>
<keyword evidence="2" id="KW-0964">Secreted</keyword>
<reference evidence="10" key="1">
    <citation type="submission" date="2016-06" db="UniProtKB">
        <authorList>
            <consortium name="WormBaseParasite"/>
        </authorList>
    </citation>
    <scope>IDENTIFICATION</scope>
</reference>
<dbReference type="EMBL" id="UYRT01002869">
    <property type="protein sequence ID" value="VDK31848.1"/>
    <property type="molecule type" value="Genomic_DNA"/>
</dbReference>
<dbReference type="PROSITE" id="PS00010">
    <property type="entry name" value="ASX_HYDROXYL"/>
    <property type="match status" value="2"/>
</dbReference>
<dbReference type="CDD" id="cd00054">
    <property type="entry name" value="EGF_CA"/>
    <property type="match status" value="2"/>
</dbReference>
<comment type="caution">
    <text evidence="6">Lacks conserved residue(s) required for the propagation of feature annotation.</text>
</comment>
<dbReference type="InterPro" id="IPR001881">
    <property type="entry name" value="EGF-like_Ca-bd_dom"/>
</dbReference>
<organism evidence="10">
    <name type="scientific">Gongylonema pulchrum</name>
    <dbReference type="NCBI Taxonomy" id="637853"/>
    <lineage>
        <taxon>Eukaryota</taxon>
        <taxon>Metazoa</taxon>
        <taxon>Ecdysozoa</taxon>
        <taxon>Nematoda</taxon>
        <taxon>Chromadorea</taxon>
        <taxon>Rhabditida</taxon>
        <taxon>Spirurina</taxon>
        <taxon>Spiruromorpha</taxon>
        <taxon>Spiruroidea</taxon>
        <taxon>Gongylonematidae</taxon>
        <taxon>Gongylonema</taxon>
    </lineage>
</organism>
<dbReference type="SMART" id="SM00181">
    <property type="entry name" value="EGF"/>
    <property type="match status" value="3"/>
</dbReference>
<keyword evidence="3 6" id="KW-0245">EGF-like domain</keyword>
<dbReference type="InterPro" id="IPR000152">
    <property type="entry name" value="EGF-type_Asp/Asn_hydroxyl_site"/>
</dbReference>
<feature type="domain" description="EGF-like" evidence="7">
    <location>
        <begin position="40"/>
        <end position="76"/>
    </location>
</feature>
<dbReference type="Pfam" id="PF00008">
    <property type="entry name" value="EGF"/>
    <property type="match status" value="1"/>
</dbReference>
<reference evidence="8 9" key="2">
    <citation type="submission" date="2018-11" db="EMBL/GenBank/DDBJ databases">
        <authorList>
            <consortium name="Pathogen Informatics"/>
        </authorList>
    </citation>
    <scope>NUCLEOTIDE SEQUENCE [LARGE SCALE GENOMIC DNA]</scope>
</reference>
<dbReference type="Pfam" id="PF07645">
    <property type="entry name" value="EGF_CA"/>
    <property type="match status" value="2"/>
</dbReference>
<accession>A0A183D023</accession>
<evidence type="ECO:0000256" key="3">
    <source>
        <dbReference type="ARBA" id="ARBA00022536"/>
    </source>
</evidence>
<dbReference type="SUPFAM" id="SSF57196">
    <property type="entry name" value="EGF/Laminin"/>
    <property type="match status" value="3"/>
</dbReference>
<evidence type="ECO:0000259" key="7">
    <source>
        <dbReference type="PROSITE" id="PS50026"/>
    </source>
</evidence>
<dbReference type="InterPro" id="IPR051145">
    <property type="entry name" value="GAS-SHBG-PROS"/>
</dbReference>